<gene>
    <name evidence="3" type="primary">khpA</name>
    <name evidence="6" type="ORF">BWR10_07750</name>
    <name evidence="7" type="ORF">CYJ91_01265</name>
    <name evidence="8" type="ORF">E6L36_06625</name>
    <name evidence="5" type="ORF">H0N82_03800</name>
    <name evidence="4" type="ORF">HWN39_08315</name>
</gene>
<dbReference type="Pfam" id="PF13083">
    <property type="entry name" value="KH_KhpA-B"/>
    <property type="match status" value="1"/>
</dbReference>
<dbReference type="RefSeq" id="WP_005684342.1">
    <property type="nucleotide sequence ID" value="NZ_BSWG01000054.1"/>
</dbReference>
<dbReference type="EMBL" id="MTJY01000032">
    <property type="protein sequence ID" value="ONN74590.1"/>
    <property type="molecule type" value="Genomic_DNA"/>
</dbReference>
<dbReference type="EMBL" id="JACCKI010000002">
    <property type="protein sequence ID" value="NZA04257.1"/>
    <property type="molecule type" value="Genomic_DNA"/>
</dbReference>
<keyword evidence="3" id="KW-0961">Cell wall biogenesis/degradation</keyword>
<dbReference type="PANTHER" id="PTHR34654">
    <property type="entry name" value="UPF0109 PROTEIN SCO5592"/>
    <property type="match status" value="1"/>
</dbReference>
<evidence type="ECO:0000313" key="12">
    <source>
        <dbReference type="Proteomes" id="UP000542889"/>
    </source>
</evidence>
<proteinExistence type="inferred from homology"/>
<dbReference type="GeneID" id="69832069"/>
<evidence type="ECO:0000256" key="1">
    <source>
        <dbReference type="ARBA" id="ARBA00022490"/>
    </source>
</evidence>
<evidence type="ECO:0000256" key="2">
    <source>
        <dbReference type="ARBA" id="ARBA00022884"/>
    </source>
</evidence>
<keyword evidence="2 3" id="KW-0694">RNA-binding</keyword>
<dbReference type="Proteomes" id="UP000552935">
    <property type="component" value="Unassembled WGS sequence"/>
</dbReference>
<evidence type="ECO:0000256" key="3">
    <source>
        <dbReference type="HAMAP-Rule" id="MF_00088"/>
    </source>
</evidence>
<dbReference type="PANTHER" id="PTHR34654:SF1">
    <property type="entry name" value="RNA-BINDING PROTEIN KHPA"/>
    <property type="match status" value="1"/>
</dbReference>
<reference evidence="8 11" key="3">
    <citation type="submission" date="2019-04" db="EMBL/GenBank/DDBJ databases">
        <title>Genome Announcement to Ensure Probiotic Safety of Lactobacillus rhamnosus UBLR-58.</title>
        <authorList>
            <person name="Sulthana A."/>
            <person name="Lakshmi S.G."/>
            <person name="Madempudi R.S."/>
        </authorList>
    </citation>
    <scope>NUCLEOTIDE SEQUENCE [LARGE SCALE GENOMIC DNA]</scope>
    <source>
        <strain evidence="8 11">UBLR-58</strain>
    </source>
</reference>
<evidence type="ECO:0000313" key="10">
    <source>
        <dbReference type="Proteomes" id="UP000234212"/>
    </source>
</evidence>
<comment type="similarity">
    <text evidence="3">Belongs to the KhpA RNA-binding protein family.</text>
</comment>
<name>A0A0J6WBG1_LACRH</name>
<dbReference type="SUPFAM" id="SSF54814">
    <property type="entry name" value="Prokaryotic type KH domain (KH-domain type II)"/>
    <property type="match status" value="1"/>
</dbReference>
<comment type="caution">
    <text evidence="4">The sequence shown here is derived from an EMBL/GenBank/DDBJ whole genome shotgun (WGS) entry which is preliminary data.</text>
</comment>
<evidence type="ECO:0000313" key="6">
    <source>
        <dbReference type="EMBL" id="ONN74590.1"/>
    </source>
</evidence>
<accession>A0A2A5L774</accession>
<dbReference type="InterPro" id="IPR009019">
    <property type="entry name" value="KH_sf_prok-type"/>
</dbReference>
<dbReference type="OrthoDB" id="9812389at2"/>
<dbReference type="Proteomes" id="UP000542889">
    <property type="component" value="Unassembled WGS sequence"/>
</dbReference>
<reference evidence="7 10" key="2">
    <citation type="submission" date="2017-12" db="EMBL/GenBank/DDBJ databases">
        <title>Phylogenetic diversity of female urinary microbiome.</title>
        <authorList>
            <person name="Thomas-White K."/>
            <person name="Wolfe A.J."/>
        </authorList>
    </citation>
    <scope>NUCLEOTIDE SEQUENCE [LARGE SCALE GENOMIC DNA]</scope>
    <source>
        <strain evidence="7 10">UMB0004</strain>
    </source>
</reference>
<evidence type="ECO:0000313" key="7">
    <source>
        <dbReference type="EMBL" id="PLA58213.1"/>
    </source>
</evidence>
<reference evidence="6 9" key="1">
    <citation type="submission" date="2017-01" db="EMBL/GenBank/DDBJ databases">
        <title>In silico prediction, in vitro antibacterial spectrum and physicochemical properties of a putative bacteriocin produced by Lactobacillus rhamnosus strain L156.4.</title>
        <authorList>
            <person name="Silveira A.M."/>
            <person name="Monteiro A.S."/>
            <person name="Santos V.L."/>
            <person name="Nicoli J.R."/>
            <person name="Azevedo V."/>
            <person name="Soares S.C."/>
            <person name="Castro-Oliveira L."/>
            <person name="Dias-Souza M.V."/>
            <person name="Nardi R.M."/>
        </authorList>
    </citation>
    <scope>NUCLEOTIDE SEQUENCE [LARGE SCALE GENOMIC DNA]</scope>
    <source>
        <strain evidence="6 9">L156.4</strain>
    </source>
</reference>
<dbReference type="HAMAP" id="MF_00088">
    <property type="entry name" value="KhpA"/>
    <property type="match status" value="1"/>
</dbReference>
<dbReference type="EMBL" id="JABXWP010000010">
    <property type="protein sequence ID" value="NVO88508.1"/>
    <property type="molecule type" value="Genomic_DNA"/>
</dbReference>
<dbReference type="GO" id="GO:0003723">
    <property type="term" value="F:RNA binding"/>
    <property type="evidence" value="ECO:0007669"/>
    <property type="project" value="UniProtKB-UniRule"/>
</dbReference>
<evidence type="ECO:0000313" key="9">
    <source>
        <dbReference type="Proteomes" id="UP000189067"/>
    </source>
</evidence>
<dbReference type="Proteomes" id="UP000189067">
    <property type="component" value="Unassembled WGS sequence"/>
</dbReference>
<dbReference type="GO" id="GO:0009252">
    <property type="term" value="P:peptidoglycan biosynthetic process"/>
    <property type="evidence" value="ECO:0007669"/>
    <property type="project" value="UniProtKB-UniRule"/>
</dbReference>
<dbReference type="InterPro" id="IPR020627">
    <property type="entry name" value="KhpA"/>
</dbReference>
<dbReference type="GO" id="GO:0005737">
    <property type="term" value="C:cytoplasm"/>
    <property type="evidence" value="ECO:0007669"/>
    <property type="project" value="UniProtKB-SubCell"/>
</dbReference>
<dbReference type="InterPro" id="IPR015946">
    <property type="entry name" value="KH_dom-like_a/b"/>
</dbReference>
<evidence type="ECO:0000313" key="8">
    <source>
        <dbReference type="EMBL" id="THC80100.1"/>
    </source>
</evidence>
<evidence type="ECO:0000313" key="5">
    <source>
        <dbReference type="EMBL" id="NZA04257.1"/>
    </source>
</evidence>
<dbReference type="EMBL" id="PKJX01000001">
    <property type="protein sequence ID" value="PLA58213.1"/>
    <property type="molecule type" value="Genomic_DNA"/>
</dbReference>
<dbReference type="GO" id="GO:0008360">
    <property type="term" value="P:regulation of cell shape"/>
    <property type="evidence" value="ECO:0007669"/>
    <property type="project" value="UniProtKB-KW"/>
</dbReference>
<organism evidence="4 12">
    <name type="scientific">Lacticaseibacillus rhamnosus</name>
    <name type="common">Lactobacillus rhamnosus</name>
    <dbReference type="NCBI Taxonomy" id="47715"/>
    <lineage>
        <taxon>Bacteria</taxon>
        <taxon>Bacillati</taxon>
        <taxon>Bacillota</taxon>
        <taxon>Bacilli</taxon>
        <taxon>Lactobacillales</taxon>
        <taxon>Lactobacillaceae</taxon>
        <taxon>Lacticaseibacillus</taxon>
    </lineage>
</organism>
<protein>
    <recommendedName>
        <fullName evidence="3">RNA-binding protein KhpA</fullName>
    </recommendedName>
    <alternativeName>
        <fullName evidence="3">KH-domain protein A</fullName>
    </alternativeName>
</protein>
<accession>A0A0J6WBG1</accession>
<comment type="function">
    <text evidence="3">A probable RNA chaperone. Forms a complex with KhpB which binds to cellular RNA and controls its expression. Plays a role in peptidoglycan (PG) homeostasis and cell length regulation.</text>
</comment>
<dbReference type="STRING" id="47715.AWJ15_03725"/>
<reference evidence="4 12" key="4">
    <citation type="submission" date="2020-06" db="EMBL/GenBank/DDBJ databases">
        <title>Lactobacillus rhamnosus QC,genome.</title>
        <authorList>
            <person name="Yi H."/>
            <person name="Jin M."/>
        </authorList>
    </citation>
    <scope>NUCLEOTIDE SEQUENCE [LARGE SCALE GENOMIC DNA]</scope>
    <source>
        <strain evidence="4 12">QC</strain>
    </source>
</reference>
<dbReference type="EMBL" id="SSHM01000001">
    <property type="protein sequence ID" value="THC80100.1"/>
    <property type="molecule type" value="Genomic_DNA"/>
</dbReference>
<sequence length="84" mass="9101">MVDIGSLIKAIVTPLVTKPEAVAVTAHETDEYMAFDLAVAPEDVGRVIGKQGRVAQAIRTIVYSVKSPYSKRVRLNILDAPHAK</sequence>
<comment type="subcellular location">
    <subcellularLocation>
        <location evidence="3">Cytoplasm</location>
    </subcellularLocation>
</comment>
<dbReference type="CDD" id="cd22533">
    <property type="entry name" value="KH-II_YlqC-like"/>
    <property type="match status" value="1"/>
</dbReference>
<dbReference type="Proteomes" id="UP000307517">
    <property type="component" value="Unassembled WGS sequence"/>
</dbReference>
<comment type="subunit">
    <text evidence="3">Forms a complex with KhpB.</text>
</comment>
<dbReference type="AlphaFoldDB" id="A0A0J6WBG1"/>
<dbReference type="GO" id="GO:0071555">
    <property type="term" value="P:cell wall organization"/>
    <property type="evidence" value="ECO:0007669"/>
    <property type="project" value="UniProtKB-KW"/>
</dbReference>
<evidence type="ECO:0000313" key="4">
    <source>
        <dbReference type="EMBL" id="NVO88508.1"/>
    </source>
</evidence>
<reference evidence="5 13" key="5">
    <citation type="submission" date="2020-07" db="EMBL/GenBank/DDBJ databases">
        <title>Organ Donor 1.</title>
        <authorList>
            <person name="Marsh A.J."/>
            <person name="Azcarate-Peril M.A."/>
        </authorList>
    </citation>
    <scope>NUCLEOTIDE SEQUENCE [LARGE SCALE GENOMIC DNA]</scope>
    <source>
        <strain evidence="5 13">AMC0712</strain>
    </source>
</reference>
<keyword evidence="3" id="KW-0143">Chaperone</keyword>
<evidence type="ECO:0000313" key="11">
    <source>
        <dbReference type="Proteomes" id="UP000307517"/>
    </source>
</evidence>
<evidence type="ECO:0000313" key="13">
    <source>
        <dbReference type="Proteomes" id="UP000552935"/>
    </source>
</evidence>
<keyword evidence="3" id="KW-0133">Cell shape</keyword>
<dbReference type="Gene3D" id="3.30.300.20">
    <property type="match status" value="1"/>
</dbReference>
<dbReference type="Proteomes" id="UP000234212">
    <property type="component" value="Unassembled WGS sequence"/>
</dbReference>
<keyword evidence="1 3" id="KW-0963">Cytoplasm</keyword>